<dbReference type="Proteomes" id="UP000623129">
    <property type="component" value="Unassembled WGS sequence"/>
</dbReference>
<gene>
    <name evidence="1" type="ORF">FCM35_KLT16605</name>
</gene>
<evidence type="ECO:0000313" key="2">
    <source>
        <dbReference type="Proteomes" id="UP000623129"/>
    </source>
</evidence>
<proteinExistence type="predicted"/>
<evidence type="ECO:0000313" key="1">
    <source>
        <dbReference type="EMBL" id="KAF3339134.1"/>
    </source>
</evidence>
<organism evidence="1 2">
    <name type="scientific">Carex littledalei</name>
    <dbReference type="NCBI Taxonomy" id="544730"/>
    <lineage>
        <taxon>Eukaryota</taxon>
        <taxon>Viridiplantae</taxon>
        <taxon>Streptophyta</taxon>
        <taxon>Embryophyta</taxon>
        <taxon>Tracheophyta</taxon>
        <taxon>Spermatophyta</taxon>
        <taxon>Magnoliopsida</taxon>
        <taxon>Liliopsida</taxon>
        <taxon>Poales</taxon>
        <taxon>Cyperaceae</taxon>
        <taxon>Cyperoideae</taxon>
        <taxon>Cariceae</taxon>
        <taxon>Carex</taxon>
        <taxon>Carex subgen. Euthyceras</taxon>
    </lineage>
</organism>
<dbReference type="AlphaFoldDB" id="A0A833W0B5"/>
<dbReference type="EMBL" id="SWLB01000004">
    <property type="protein sequence ID" value="KAF3339134.1"/>
    <property type="molecule type" value="Genomic_DNA"/>
</dbReference>
<reference evidence="1" key="1">
    <citation type="submission" date="2020-01" db="EMBL/GenBank/DDBJ databases">
        <title>Genome sequence of Kobresia littledalei, the first chromosome-level genome in the family Cyperaceae.</title>
        <authorList>
            <person name="Qu G."/>
        </authorList>
    </citation>
    <scope>NUCLEOTIDE SEQUENCE</scope>
    <source>
        <strain evidence="1">C.B.Clarke</strain>
        <tissue evidence="1">Leaf</tissue>
    </source>
</reference>
<keyword evidence="2" id="KW-1185">Reference proteome</keyword>
<protein>
    <submittedName>
        <fullName evidence="1">Uncharacterized protein</fullName>
    </submittedName>
</protein>
<sequence length="129" mass="14988">MGPEAKEVNEQVAERNTRGPMTCVKLDRLLKKDGPTGLEFDDYGRGKEQSEWSSYIYLQARRQIKITHETWKHVPDDEKYNAWLNIMEKKQKSSVIVSGHLKGRRTYSRLNWEIQSMEVEPGVLVALLP</sequence>
<accession>A0A833W0B5</accession>
<comment type="caution">
    <text evidence="1">The sequence shown here is derived from an EMBL/GenBank/DDBJ whole genome shotgun (WGS) entry which is preliminary data.</text>
</comment>
<name>A0A833W0B5_9POAL</name>